<keyword evidence="3" id="KW-1185">Reference proteome</keyword>
<dbReference type="AlphaFoldDB" id="A0A7U2HTV6"/>
<evidence type="ECO:0000313" key="2">
    <source>
        <dbReference type="EMBL" id="QRC90119.1"/>
    </source>
</evidence>
<gene>
    <name evidence="2" type="ORF">JI435_095360</name>
</gene>
<dbReference type="VEuPathDB" id="FungiDB:JI435_095360"/>
<feature type="region of interest" description="Disordered" evidence="1">
    <location>
        <begin position="36"/>
        <end position="69"/>
    </location>
</feature>
<organism evidence="2 3">
    <name type="scientific">Phaeosphaeria nodorum (strain SN15 / ATCC MYA-4574 / FGSC 10173)</name>
    <name type="common">Glume blotch fungus</name>
    <name type="synonym">Parastagonospora nodorum</name>
    <dbReference type="NCBI Taxonomy" id="321614"/>
    <lineage>
        <taxon>Eukaryota</taxon>
        <taxon>Fungi</taxon>
        <taxon>Dikarya</taxon>
        <taxon>Ascomycota</taxon>
        <taxon>Pezizomycotina</taxon>
        <taxon>Dothideomycetes</taxon>
        <taxon>Pleosporomycetidae</taxon>
        <taxon>Pleosporales</taxon>
        <taxon>Pleosporineae</taxon>
        <taxon>Phaeosphaeriaceae</taxon>
        <taxon>Parastagonospora</taxon>
    </lineage>
</organism>
<proteinExistence type="predicted"/>
<protein>
    <submittedName>
        <fullName evidence="2">Uncharacterized protein</fullName>
    </submittedName>
</protein>
<evidence type="ECO:0000313" key="3">
    <source>
        <dbReference type="Proteomes" id="UP000663193"/>
    </source>
</evidence>
<dbReference type="EMBL" id="CP069023">
    <property type="protein sequence ID" value="QRC90119.1"/>
    <property type="molecule type" value="Genomic_DNA"/>
</dbReference>
<feature type="compositionally biased region" description="Polar residues" evidence="1">
    <location>
        <begin position="51"/>
        <end position="63"/>
    </location>
</feature>
<reference evidence="3" key="1">
    <citation type="journal article" date="2021" name="BMC Genomics">
        <title>Chromosome-level genome assembly and manually-curated proteome of model necrotroph Parastagonospora nodorum Sn15 reveals a genome-wide trove of candidate effector homologs, and redundancy of virulence-related functions within an accessory chromosome.</title>
        <authorList>
            <person name="Bertazzoni S."/>
            <person name="Jones D.A.B."/>
            <person name="Phan H.T."/>
            <person name="Tan K.-C."/>
            <person name="Hane J.K."/>
        </authorList>
    </citation>
    <scope>NUCLEOTIDE SEQUENCE [LARGE SCALE GENOMIC DNA]</scope>
    <source>
        <strain evidence="3">SN15 / ATCC MYA-4574 / FGSC 10173)</strain>
    </source>
</reference>
<sequence length="304" mass="33548">MLIPEIHMCSDTAQSSSASSFATEYEHCKLTRPSERSFSYTNKPNRPHSPPSSAIMANNSQGSRPLPIPIRPRAGSLVTGGFYGGREHADQMAAMLGMGDRENPILDGCSGLPPKRSFLGPDGVFASRGPMIRRSTLADRLELDALLARAKVTYDGHVYLPLTAETIHHLLPFFNGSKPIADKKLFEYIMIDHEVNSVHADHVVACLERIGELCKHLLVMSPVHTSELGSVFKRDLLEVSPGNDWSHILNCFPNLERLAFVHPIHEPVDLSRGTFFALRTAVANRQAAKGPMGFKYEVPKQITN</sequence>
<dbReference type="OrthoDB" id="3776715at2759"/>
<name>A0A7U2HTV6_PHANO</name>
<dbReference type="Proteomes" id="UP000663193">
    <property type="component" value="Chromosome 1"/>
</dbReference>
<accession>A0A7U2HTV6</accession>
<evidence type="ECO:0000256" key="1">
    <source>
        <dbReference type="SAM" id="MobiDB-lite"/>
    </source>
</evidence>